<evidence type="ECO:0000313" key="4">
    <source>
        <dbReference type="Proteomes" id="UP000243975"/>
    </source>
</evidence>
<sequence>MVYPLRQLCLVWIVLSFCHANGHGFRLKASEIMAKLDLKPNPEGGFYAETFRDTSISLSTSQLPPRYIGENQQVQYTVPPDVWFGAFPTRDYDISKDNAVVKNAARDAEKHFSLVGTTVAPAFEFEDFVLAKRSELISQPAKTMPIAIGPFRATPDERRAGKLRKRHQKMVRTASAVAAKLNLKPHPEGGFFSETFRDTSITLSTSQLPPEYKVDRAISTAIYFLLPSGSVSRLHRIPSAETWHFYLGEPLTVLEIDEKDGSAKLTCIGQDIGENQQLQYTVPPNVWFGAFPTKDYTISKENGVVKNAARDGEEHFSLVGCTVAPAFQFEDFVLAKRSELVARFPAHESLISIITFAD</sequence>
<dbReference type="AlphaFoldDB" id="A0A103YN94"/>
<feature type="domain" description="DUF985" evidence="2">
    <location>
        <begin position="69"/>
        <end position="130"/>
    </location>
</feature>
<organism evidence="3 4">
    <name type="scientific">Cynara cardunculus var. scolymus</name>
    <name type="common">Globe artichoke</name>
    <name type="synonym">Cynara scolymus</name>
    <dbReference type="NCBI Taxonomy" id="59895"/>
    <lineage>
        <taxon>Eukaryota</taxon>
        <taxon>Viridiplantae</taxon>
        <taxon>Streptophyta</taxon>
        <taxon>Embryophyta</taxon>
        <taxon>Tracheophyta</taxon>
        <taxon>Spermatophyta</taxon>
        <taxon>Magnoliopsida</taxon>
        <taxon>eudicotyledons</taxon>
        <taxon>Gunneridae</taxon>
        <taxon>Pentapetalae</taxon>
        <taxon>asterids</taxon>
        <taxon>campanulids</taxon>
        <taxon>Asterales</taxon>
        <taxon>Asteraceae</taxon>
        <taxon>Carduoideae</taxon>
        <taxon>Cardueae</taxon>
        <taxon>Carduinae</taxon>
        <taxon>Cynara</taxon>
    </lineage>
</organism>
<evidence type="ECO:0000256" key="1">
    <source>
        <dbReference type="SAM" id="SignalP"/>
    </source>
</evidence>
<dbReference type="EMBL" id="LEKV01000010">
    <property type="protein sequence ID" value="KVI12236.1"/>
    <property type="molecule type" value="Genomic_DNA"/>
</dbReference>
<gene>
    <name evidence="3" type="ORF">Ccrd_009375</name>
</gene>
<dbReference type="InterPro" id="IPR014710">
    <property type="entry name" value="RmlC-like_jellyroll"/>
</dbReference>
<dbReference type="Gramene" id="KVI12236">
    <property type="protein sequence ID" value="KVI12236"/>
    <property type="gene ID" value="Ccrd_009375"/>
</dbReference>
<accession>A0A103YN94</accession>
<evidence type="ECO:0000313" key="3">
    <source>
        <dbReference type="EMBL" id="KVI12236.1"/>
    </source>
</evidence>
<dbReference type="CDD" id="cd06121">
    <property type="entry name" value="cupin_YML079wp"/>
    <property type="match status" value="1"/>
</dbReference>
<dbReference type="Pfam" id="PF06172">
    <property type="entry name" value="Cupin_5"/>
    <property type="match status" value="2"/>
</dbReference>
<name>A0A103YN94_CYNCS</name>
<feature type="domain" description="DUF985" evidence="2">
    <location>
        <begin position="177"/>
        <end position="334"/>
    </location>
</feature>
<reference evidence="3 4" key="1">
    <citation type="journal article" date="2016" name="Sci. Rep.">
        <title>The genome sequence of the outbreeding globe artichoke constructed de novo incorporating a phase-aware low-pass sequencing strategy of F1 progeny.</title>
        <authorList>
            <person name="Scaglione D."/>
            <person name="Reyes-Chin-Wo S."/>
            <person name="Acquadro A."/>
            <person name="Froenicke L."/>
            <person name="Portis E."/>
            <person name="Beitel C."/>
            <person name="Tirone M."/>
            <person name="Mauro R."/>
            <person name="Lo Monaco A."/>
            <person name="Mauromicale G."/>
            <person name="Faccioli P."/>
            <person name="Cattivelli L."/>
            <person name="Rieseberg L."/>
            <person name="Michelmore R."/>
            <person name="Lanteri S."/>
        </authorList>
    </citation>
    <scope>NUCLEOTIDE SEQUENCE [LARGE SCALE GENOMIC DNA]</scope>
    <source>
        <strain evidence="3">2C</strain>
    </source>
</reference>
<dbReference type="InterPro" id="IPR039935">
    <property type="entry name" value="YML079W-like"/>
</dbReference>
<keyword evidence="4" id="KW-1185">Reference proteome</keyword>
<dbReference type="Proteomes" id="UP000243975">
    <property type="component" value="Unassembled WGS sequence"/>
</dbReference>
<dbReference type="Gene3D" id="2.60.120.10">
    <property type="entry name" value="Jelly Rolls"/>
    <property type="match status" value="3"/>
</dbReference>
<comment type="caution">
    <text evidence="3">The sequence shown here is derived from an EMBL/GenBank/DDBJ whole genome shotgun (WGS) entry which is preliminary data.</text>
</comment>
<dbReference type="SUPFAM" id="SSF51182">
    <property type="entry name" value="RmlC-like cupins"/>
    <property type="match status" value="2"/>
</dbReference>
<dbReference type="InterPro" id="IPR011051">
    <property type="entry name" value="RmlC_Cupin_sf"/>
</dbReference>
<dbReference type="PANTHER" id="PTHR33387:SF3">
    <property type="entry name" value="DUF985 DOMAIN-CONTAINING PROTEIN"/>
    <property type="match status" value="1"/>
</dbReference>
<feature type="chain" id="PRO_5007119874" description="DUF985 domain-containing protein" evidence="1">
    <location>
        <begin position="21"/>
        <end position="358"/>
    </location>
</feature>
<protein>
    <recommendedName>
        <fullName evidence="2">DUF985 domain-containing protein</fullName>
    </recommendedName>
</protein>
<keyword evidence="1" id="KW-0732">Signal</keyword>
<dbReference type="OMA" id="FCHANGH"/>
<dbReference type="PANTHER" id="PTHR33387">
    <property type="entry name" value="RMLC-LIKE JELLY ROLL FOLD PROTEIN"/>
    <property type="match status" value="1"/>
</dbReference>
<dbReference type="STRING" id="59895.A0A103YN94"/>
<evidence type="ECO:0000259" key="2">
    <source>
        <dbReference type="Pfam" id="PF06172"/>
    </source>
</evidence>
<dbReference type="InterPro" id="IPR009327">
    <property type="entry name" value="Cupin_DUF985"/>
</dbReference>
<feature type="signal peptide" evidence="1">
    <location>
        <begin position="1"/>
        <end position="20"/>
    </location>
</feature>
<proteinExistence type="predicted"/>